<protein>
    <recommendedName>
        <fullName evidence="3">Peptidase aspartic putative domain-containing protein</fullName>
    </recommendedName>
</protein>
<dbReference type="AlphaFoldDB" id="A0A087U7U2"/>
<dbReference type="STRING" id="407821.A0A087U7U2"/>
<feature type="non-terminal residue" evidence="1">
    <location>
        <position position="346"/>
    </location>
</feature>
<evidence type="ECO:0000313" key="2">
    <source>
        <dbReference type="Proteomes" id="UP000054359"/>
    </source>
</evidence>
<proteinExistence type="predicted"/>
<organism evidence="1 2">
    <name type="scientific">Stegodyphus mimosarum</name>
    <name type="common">African social velvet spider</name>
    <dbReference type="NCBI Taxonomy" id="407821"/>
    <lineage>
        <taxon>Eukaryota</taxon>
        <taxon>Metazoa</taxon>
        <taxon>Ecdysozoa</taxon>
        <taxon>Arthropoda</taxon>
        <taxon>Chelicerata</taxon>
        <taxon>Arachnida</taxon>
        <taxon>Araneae</taxon>
        <taxon>Araneomorphae</taxon>
        <taxon>Entelegynae</taxon>
        <taxon>Eresoidea</taxon>
        <taxon>Eresidae</taxon>
        <taxon>Stegodyphus</taxon>
    </lineage>
</organism>
<dbReference type="InterPro" id="IPR005312">
    <property type="entry name" value="DUF1759"/>
</dbReference>
<dbReference type="OrthoDB" id="6436535at2759"/>
<evidence type="ECO:0008006" key="3">
    <source>
        <dbReference type="Google" id="ProtNLM"/>
    </source>
</evidence>
<name>A0A087U7U2_STEMI</name>
<evidence type="ECO:0000313" key="1">
    <source>
        <dbReference type="EMBL" id="KFM73431.1"/>
    </source>
</evidence>
<dbReference type="PANTHER" id="PTHR47331">
    <property type="entry name" value="PHD-TYPE DOMAIN-CONTAINING PROTEIN"/>
    <property type="match status" value="1"/>
</dbReference>
<gene>
    <name evidence="1" type="ORF">X975_11070</name>
</gene>
<keyword evidence="2" id="KW-1185">Reference proteome</keyword>
<dbReference type="Proteomes" id="UP000054359">
    <property type="component" value="Unassembled WGS sequence"/>
</dbReference>
<dbReference type="EMBL" id="KK118615">
    <property type="protein sequence ID" value="KFM73431.1"/>
    <property type="molecule type" value="Genomic_DNA"/>
</dbReference>
<dbReference type="OMA" id="MCADITE"/>
<dbReference type="Pfam" id="PF03564">
    <property type="entry name" value="DUF1759"/>
    <property type="match status" value="1"/>
</dbReference>
<sequence length="346" mass="39900">MEIRLEKVEVRLKTFLHKLNVKCFVKSTENEQGKISVDNCSKIAPDVKLPKLSLPTFTGNVYEWITFNDLFKAAVHNNDNLSKGQKLQYLLSALKGDALRVVKSIPVSDQNYEVAWSLLEERFSNHREQVFAHIKRFMSIPPIHSESASALLNLVDITFECTRALEILEHKIDGFAEIMFAYVLLQKLDASTKLWFEREFDNITDLTLSKQLDVKKICFPTNICYADPNFYRPTKIDALLGADIFYLLLKPNQIKLQEESIVLQETVFGWVVSGSMNLSKQNSYHCGLVNNLEDLDNQLANFWELESLGIKDTELRNEEDKALEMFNETVCFKDGRYEVGLPWKRD</sequence>
<accession>A0A087U7U2</accession>
<reference evidence="1 2" key="1">
    <citation type="submission" date="2013-11" db="EMBL/GenBank/DDBJ databases">
        <title>Genome sequencing of Stegodyphus mimosarum.</title>
        <authorList>
            <person name="Bechsgaard J."/>
        </authorList>
    </citation>
    <scope>NUCLEOTIDE SEQUENCE [LARGE SCALE GENOMIC DNA]</scope>
</reference>